<dbReference type="PANTHER" id="PTHR31558">
    <property type="entry name" value="CW14 PROTEIN"/>
    <property type="match status" value="1"/>
</dbReference>
<sequence length="162" mass="18843">MFICQFKVHHIAQHIELPHVKPHDKFPWLLIVNIQMPTYPVKMLPGDSDEEGMSLVLCFKISDCFDKEVSSNFQECIRGPNYFEIDLDVHRFKWMSRLGLERFRDRLKNGILDFGLTILVTTSQARKQQELPEQVLCCVRLNKIDFVNHGQIPTLGTLDDAD</sequence>
<evidence type="ECO:0000313" key="3">
    <source>
        <dbReference type="Proteomes" id="UP000797356"/>
    </source>
</evidence>
<evidence type="ECO:0000313" key="2">
    <source>
        <dbReference type="EMBL" id="KAG1366833.1"/>
    </source>
</evidence>
<dbReference type="PANTHER" id="PTHR31558:SF40">
    <property type="entry name" value="EXPRESSED PROTEIN"/>
    <property type="match status" value="1"/>
</dbReference>
<gene>
    <name evidence="2" type="ORF">COCNU_13G006230</name>
</gene>
<organism evidence="2 3">
    <name type="scientific">Cocos nucifera</name>
    <name type="common">Coconut palm</name>
    <dbReference type="NCBI Taxonomy" id="13894"/>
    <lineage>
        <taxon>Eukaryota</taxon>
        <taxon>Viridiplantae</taxon>
        <taxon>Streptophyta</taxon>
        <taxon>Embryophyta</taxon>
        <taxon>Tracheophyta</taxon>
        <taxon>Spermatophyta</taxon>
        <taxon>Magnoliopsida</taxon>
        <taxon>Liliopsida</taxon>
        <taxon>Arecaceae</taxon>
        <taxon>Arecoideae</taxon>
        <taxon>Cocoseae</taxon>
        <taxon>Attaleinae</taxon>
        <taxon>Cocos</taxon>
    </lineage>
</organism>
<name>A0A8K0ITY1_COCNU</name>
<proteinExistence type="predicted"/>
<dbReference type="Pfam" id="PF07059">
    <property type="entry name" value="EDR2_C"/>
    <property type="match status" value="1"/>
</dbReference>
<dbReference type="OrthoDB" id="9970435at2759"/>
<reference evidence="2" key="1">
    <citation type="journal article" date="2017" name="Gigascience">
        <title>The genome draft of coconut (Cocos nucifera).</title>
        <authorList>
            <person name="Xiao Y."/>
            <person name="Xu P."/>
            <person name="Fan H."/>
            <person name="Baudouin L."/>
            <person name="Xia W."/>
            <person name="Bocs S."/>
            <person name="Xu J."/>
            <person name="Li Q."/>
            <person name="Guo A."/>
            <person name="Zhou L."/>
            <person name="Li J."/>
            <person name="Wu Y."/>
            <person name="Ma Z."/>
            <person name="Armero A."/>
            <person name="Issali A.E."/>
            <person name="Liu N."/>
            <person name="Peng M."/>
            <person name="Yang Y."/>
        </authorList>
    </citation>
    <scope>NUCLEOTIDE SEQUENCE</scope>
    <source>
        <tissue evidence="2">Spear leaf of Hainan Tall coconut</tissue>
    </source>
</reference>
<evidence type="ECO:0000259" key="1">
    <source>
        <dbReference type="Pfam" id="PF07059"/>
    </source>
</evidence>
<dbReference type="AlphaFoldDB" id="A0A8K0ITY1"/>
<dbReference type="Proteomes" id="UP000797356">
    <property type="component" value="Chromosome 13"/>
</dbReference>
<dbReference type="EMBL" id="CM017884">
    <property type="protein sequence ID" value="KAG1366833.1"/>
    <property type="molecule type" value="Genomic_DNA"/>
</dbReference>
<protein>
    <recommendedName>
        <fullName evidence="1">Protein ENHANCED DISEASE RESISTANCE 2 C-terminal domain-containing protein</fullName>
    </recommendedName>
</protein>
<keyword evidence="3" id="KW-1185">Reference proteome</keyword>
<accession>A0A8K0ITY1</accession>
<reference evidence="2" key="2">
    <citation type="submission" date="2019-07" db="EMBL/GenBank/DDBJ databases">
        <authorList>
            <person name="Yang Y."/>
            <person name="Bocs S."/>
            <person name="Baudouin L."/>
        </authorList>
    </citation>
    <scope>NUCLEOTIDE SEQUENCE</scope>
    <source>
        <tissue evidence="2">Spear leaf of Hainan Tall coconut</tissue>
    </source>
</reference>
<comment type="caution">
    <text evidence="2">The sequence shown here is derived from an EMBL/GenBank/DDBJ whole genome shotgun (WGS) entry which is preliminary data.</text>
</comment>
<dbReference type="InterPro" id="IPR009769">
    <property type="entry name" value="EDR2_C"/>
</dbReference>
<feature type="domain" description="Protein ENHANCED DISEASE RESISTANCE 2 C-terminal" evidence="1">
    <location>
        <begin position="77"/>
        <end position="145"/>
    </location>
</feature>